<evidence type="ECO:0000256" key="5">
    <source>
        <dbReference type="ARBA" id="ARBA00023163"/>
    </source>
</evidence>
<accession>A0A0M6ZEF4</accession>
<keyword evidence="3" id="KW-0805">Transcription regulation</keyword>
<dbReference type="OrthoDB" id="9808770at2"/>
<dbReference type="PRINTS" id="PR00035">
    <property type="entry name" value="HTHGNTR"/>
</dbReference>
<evidence type="ECO:0000256" key="1">
    <source>
        <dbReference type="ARBA" id="ARBA00005384"/>
    </source>
</evidence>
<dbReference type="GO" id="GO:0003677">
    <property type="term" value="F:DNA binding"/>
    <property type="evidence" value="ECO:0007669"/>
    <property type="project" value="UniProtKB-KW"/>
</dbReference>
<protein>
    <submittedName>
        <fullName evidence="7">HTH-type transcriptional regulatory protein GabR</fullName>
    </submittedName>
</protein>
<dbReference type="InterPro" id="IPR036390">
    <property type="entry name" value="WH_DNA-bd_sf"/>
</dbReference>
<proteinExistence type="inferred from homology"/>
<dbReference type="InterPro" id="IPR004839">
    <property type="entry name" value="Aminotransferase_I/II_large"/>
</dbReference>
<feature type="domain" description="HTH gntR-type" evidence="6">
    <location>
        <begin position="19"/>
        <end position="87"/>
    </location>
</feature>
<keyword evidence="8" id="KW-1185">Reference proteome</keyword>
<dbReference type="STRING" id="311410.LA5095_03588"/>
<dbReference type="InterPro" id="IPR036388">
    <property type="entry name" value="WH-like_DNA-bd_sf"/>
</dbReference>
<dbReference type="CDD" id="cd00609">
    <property type="entry name" value="AAT_like"/>
    <property type="match status" value="1"/>
</dbReference>
<keyword evidence="4" id="KW-0238">DNA-binding</keyword>
<dbReference type="Pfam" id="PF00155">
    <property type="entry name" value="Aminotran_1_2"/>
    <property type="match status" value="1"/>
</dbReference>
<dbReference type="GO" id="GO:0030170">
    <property type="term" value="F:pyridoxal phosphate binding"/>
    <property type="evidence" value="ECO:0007669"/>
    <property type="project" value="InterPro"/>
</dbReference>
<evidence type="ECO:0000256" key="2">
    <source>
        <dbReference type="ARBA" id="ARBA00022898"/>
    </source>
</evidence>
<dbReference type="GeneID" id="97672149"/>
<evidence type="ECO:0000313" key="8">
    <source>
        <dbReference type="Proteomes" id="UP000049983"/>
    </source>
</evidence>
<evidence type="ECO:0000256" key="4">
    <source>
        <dbReference type="ARBA" id="ARBA00023125"/>
    </source>
</evidence>
<dbReference type="RefSeq" id="WP_055117366.1">
    <property type="nucleotide sequence ID" value="NZ_CXWA01000004.1"/>
</dbReference>
<dbReference type="SUPFAM" id="SSF53383">
    <property type="entry name" value="PLP-dependent transferases"/>
    <property type="match status" value="1"/>
</dbReference>
<evidence type="ECO:0000259" key="6">
    <source>
        <dbReference type="PROSITE" id="PS50949"/>
    </source>
</evidence>
<name>A0A0M6ZEF4_9HYPH</name>
<dbReference type="GO" id="GO:0003700">
    <property type="term" value="F:DNA-binding transcription factor activity"/>
    <property type="evidence" value="ECO:0007669"/>
    <property type="project" value="InterPro"/>
</dbReference>
<keyword evidence="5" id="KW-0804">Transcription</keyword>
<dbReference type="AlphaFoldDB" id="A0A0M6ZEF4"/>
<dbReference type="Gene3D" id="3.40.640.10">
    <property type="entry name" value="Type I PLP-dependent aspartate aminotransferase-like (Major domain)"/>
    <property type="match status" value="1"/>
</dbReference>
<evidence type="ECO:0000313" key="7">
    <source>
        <dbReference type="EMBL" id="CTQ76761.1"/>
    </source>
</evidence>
<evidence type="ECO:0000256" key="3">
    <source>
        <dbReference type="ARBA" id="ARBA00023015"/>
    </source>
</evidence>
<dbReference type="Gene3D" id="1.10.10.10">
    <property type="entry name" value="Winged helix-like DNA-binding domain superfamily/Winged helix DNA-binding domain"/>
    <property type="match status" value="1"/>
</dbReference>
<dbReference type="SUPFAM" id="SSF46785">
    <property type="entry name" value="Winged helix' DNA-binding domain"/>
    <property type="match status" value="1"/>
</dbReference>
<gene>
    <name evidence="7" type="primary">gabR_4</name>
    <name evidence="7" type="ORF">LA5096_04870</name>
</gene>
<sequence length="493" mass="53479">MTEPVFPEGILTLERSGRVPLAEQIYRGFRDAVRSGLLVSGTRLPSTRRLASTLDVARNTVNAAYDLLQAEGIISVKAGAAPRITEGFSLEGNTGIRVAPAFKSNLSGRGLAMSTNVRGEAWASRDGALQPGAPALDCFPYEEWARCLRRAARMERSPDLQYRNYSGVPVLKEQLSRHLAAERGVRTEPAQILITSSMQASLSLLSMALSDPGDEAWLEEPGYLGARTAFQVAGLSIRQLPVDDQGADAERMPATGVSPKLIYVTPSHQYPLGVRMPLGRRLSLLEATRSAGAVILEDDYDSEFLFSGRPVAALYGLAEEGQVVYLGTFSKSLMPGLRLSYCVVPPQLVEPLQQLMRNMGCAASVQIQVALAQFMDSGAYKKHLKHIRKIYAERGALLVRTLNERLGNRVEVEAPSGNVQVAMMFREQVDDNALATAMQERGFAVSPLGNCYQGKERKSGLIIGFADASARQITQGVDTLGTLLDSQATVSTF</sequence>
<dbReference type="PANTHER" id="PTHR46577">
    <property type="entry name" value="HTH-TYPE TRANSCRIPTIONAL REGULATORY PROTEIN GABR"/>
    <property type="match status" value="1"/>
</dbReference>
<keyword evidence="2" id="KW-0663">Pyridoxal phosphate</keyword>
<dbReference type="InterPro" id="IPR015421">
    <property type="entry name" value="PyrdxlP-dep_Trfase_major"/>
</dbReference>
<dbReference type="Pfam" id="PF00392">
    <property type="entry name" value="GntR"/>
    <property type="match status" value="1"/>
</dbReference>
<organism evidence="7 8">
    <name type="scientific">Roseibium album</name>
    <dbReference type="NCBI Taxonomy" id="311410"/>
    <lineage>
        <taxon>Bacteria</taxon>
        <taxon>Pseudomonadati</taxon>
        <taxon>Pseudomonadota</taxon>
        <taxon>Alphaproteobacteria</taxon>
        <taxon>Hyphomicrobiales</taxon>
        <taxon>Stappiaceae</taxon>
        <taxon>Roseibium</taxon>
    </lineage>
</organism>
<reference evidence="8" key="1">
    <citation type="submission" date="2015-07" db="EMBL/GenBank/DDBJ databases">
        <authorList>
            <person name="Rodrigo-Torres Lidia"/>
            <person name="Arahal R.David."/>
        </authorList>
    </citation>
    <scope>NUCLEOTIDE SEQUENCE [LARGE SCALE GENOMIC DNA]</scope>
    <source>
        <strain evidence="8">CECT 5096</strain>
    </source>
</reference>
<dbReference type="InterPro" id="IPR015424">
    <property type="entry name" value="PyrdxlP-dep_Trfase"/>
</dbReference>
<dbReference type="PANTHER" id="PTHR46577:SF1">
    <property type="entry name" value="HTH-TYPE TRANSCRIPTIONAL REGULATORY PROTEIN GABR"/>
    <property type="match status" value="1"/>
</dbReference>
<dbReference type="SMART" id="SM00345">
    <property type="entry name" value="HTH_GNTR"/>
    <property type="match status" value="1"/>
</dbReference>
<dbReference type="InterPro" id="IPR000524">
    <property type="entry name" value="Tscrpt_reg_HTH_GntR"/>
</dbReference>
<dbReference type="PROSITE" id="PS50949">
    <property type="entry name" value="HTH_GNTR"/>
    <property type="match status" value="1"/>
</dbReference>
<dbReference type="EMBL" id="CXWC01000013">
    <property type="protein sequence ID" value="CTQ76761.1"/>
    <property type="molecule type" value="Genomic_DNA"/>
</dbReference>
<dbReference type="Proteomes" id="UP000049983">
    <property type="component" value="Unassembled WGS sequence"/>
</dbReference>
<comment type="similarity">
    <text evidence="1">In the C-terminal section; belongs to the class-I pyridoxal-phosphate-dependent aminotransferase family.</text>
</comment>
<dbReference type="InterPro" id="IPR051446">
    <property type="entry name" value="HTH_trans_reg/aminotransferase"/>
</dbReference>
<dbReference type="CDD" id="cd07377">
    <property type="entry name" value="WHTH_GntR"/>
    <property type="match status" value="1"/>
</dbReference>